<keyword evidence="2" id="KW-0511">Multifunctional enzyme</keyword>
<dbReference type="Gene3D" id="3.40.47.10">
    <property type="match status" value="1"/>
</dbReference>
<evidence type="ECO:0000259" key="4">
    <source>
        <dbReference type="PROSITE" id="PS52004"/>
    </source>
</evidence>
<feature type="compositionally biased region" description="Pro residues" evidence="3">
    <location>
        <begin position="1236"/>
        <end position="1249"/>
    </location>
</feature>
<organism evidence="5 6">
    <name type="scientific">Streptomyces bambusae</name>
    <dbReference type="NCBI Taxonomy" id="1550616"/>
    <lineage>
        <taxon>Bacteria</taxon>
        <taxon>Bacillati</taxon>
        <taxon>Actinomycetota</taxon>
        <taxon>Actinomycetes</taxon>
        <taxon>Kitasatosporales</taxon>
        <taxon>Streptomycetaceae</taxon>
        <taxon>Streptomyces</taxon>
    </lineage>
</organism>
<accession>A0ABS6Z4W2</accession>
<keyword evidence="6" id="KW-1185">Reference proteome</keyword>
<dbReference type="Gene3D" id="3.20.20.70">
    <property type="entry name" value="Aldolase class I"/>
    <property type="match status" value="2"/>
</dbReference>
<dbReference type="Pfam" id="PF02801">
    <property type="entry name" value="Ketoacyl-synt_C"/>
    <property type="match status" value="1"/>
</dbReference>
<sequence length="1249" mass="128822">MTPQSGQSPTDRDLVVAVSPFEEPHAPIVLAAERAGALGLLDLGRDAAAAGRALTELTARLRGPYGVRVPVGCPVGPDGLPPDVDTVLLADPALHRAPRPWAADGGRRVWAEVVSREEAVAAVAAGAAALVAKGHEAGGRVGGTTTFVLLQQLLADPEIGVPVLACGGIGPHTAAAAVAGGAAGVLLDTQLALTTEGEAALPAQVAAALRAMDGSETVVVDGHRIFSRPDLDPDRHRPDLARRLGARGLREQPLPVGQDGSFAARLAAAHRTTGAVVQAVRRAVGEHLGAAVRAAALRPREGDRHLPVAQGPMTRVSDQAAFAAAVAGAGAVPYLALAVMDGAEVRRLLAETARRLGDRPWGVGLLGFVPPGLRAEQLAAVAEVRPPYAVIAGGSPGQAAPLEAAGTRTHLHVPSPGLLERYLAEGARRFVFEGLECGGHIGPRASFPLWEEQIERLLACEDVAALDVLFAGGIHDARSAAMAAAAAAPLAARGARIGVLMGTAYLFTAEAVEAGAVLPGFQRVALDCTHTVTLATAPGHVTRCAASPYSETFAATRRALEDGGADPRQVWEELERLNLGRLRIASKGLRHAESGPPVPVPEAEQARDGLFMLGQAAALRSAPTTVAALHAEVTSQAHAWLERRARALGPRPAEPAAGPEPLDVAVVGMACAYPGAADLAAYWSQVVAGTDAVTEVPAERWDPAVHYDPDPARAGERTPSRWGGFLPAVPFDALAHGIPPASLSGVEPVQLLALEIASRALADAGYGPGRVFDRSRTSVVFGAEAGTELAGAYGFRALYPGYLGPLPPGLDAQLPRLTEDSFPGVLANVIAGRIANRLDLGGANCTVDAACASSLAALDLACRQLRDGDSDMVLCGGADVHNGINDYLMFASVRALSPTGRCRPFDAAADGIALGEGVAALVLKRLEDAERDGDRVYAVVKAVGAAGDGRSLGLTAPRPEGQRRALERAYAKAGVEPGQVGLVEAHGTGTVVGDSTELAVLTDLFGAGAAGSCGLGSVKSQIGHTKCAAGLAGLIKAARAVHAGVRPPTLHLDRPNPVWRADSSPFFFDTEARPWTVPVERRVAGVSAFGFGGTNYHAVLTGHRDGTEPEHGLEQWPAELFCFSGTDRDAAARSMARLAARLEDNDTAGRPWALRDLAAEVAREAAGRGARAVVEKAGEQGTPPRPPGPAPGPAATGGRVRHEPGRVPPPAAPVLGPDPARPRRPRPRAGDRRPARPAPRPSPGPPARH</sequence>
<feature type="domain" description="Ketosynthase family 3 (KS3)" evidence="4">
    <location>
        <begin position="661"/>
        <end position="1102"/>
    </location>
</feature>
<dbReference type="InterPro" id="IPR020841">
    <property type="entry name" value="PKS_Beta-ketoAc_synthase_dom"/>
</dbReference>
<comment type="caution">
    <text evidence="5">The sequence shown here is derived from an EMBL/GenBank/DDBJ whole genome shotgun (WGS) entry which is preliminary data.</text>
</comment>
<dbReference type="Pfam" id="PF03060">
    <property type="entry name" value="NMO"/>
    <property type="match status" value="1"/>
</dbReference>
<dbReference type="SUPFAM" id="SSF53901">
    <property type="entry name" value="Thiolase-like"/>
    <property type="match status" value="1"/>
</dbReference>
<dbReference type="PROSITE" id="PS52004">
    <property type="entry name" value="KS3_2"/>
    <property type="match status" value="1"/>
</dbReference>
<dbReference type="Pfam" id="PF00109">
    <property type="entry name" value="ketoacyl-synt"/>
    <property type="match status" value="1"/>
</dbReference>
<evidence type="ECO:0000313" key="6">
    <source>
        <dbReference type="Proteomes" id="UP000812013"/>
    </source>
</evidence>
<dbReference type="InterPro" id="IPR014030">
    <property type="entry name" value="Ketoacyl_synth_N"/>
</dbReference>
<name>A0ABS6Z4W2_9ACTN</name>
<evidence type="ECO:0000256" key="2">
    <source>
        <dbReference type="ARBA" id="ARBA00023268"/>
    </source>
</evidence>
<evidence type="ECO:0000256" key="3">
    <source>
        <dbReference type="SAM" id="MobiDB-lite"/>
    </source>
</evidence>
<dbReference type="RefSeq" id="WP_308120245.1">
    <property type="nucleotide sequence ID" value="NZ_WTFF01000057.1"/>
</dbReference>
<gene>
    <name evidence="5" type="ORF">GPJ59_11165</name>
</gene>
<dbReference type="SUPFAM" id="SSF51412">
    <property type="entry name" value="Inosine monophosphate dehydrogenase (IMPDH)"/>
    <property type="match status" value="2"/>
</dbReference>
<feature type="non-terminal residue" evidence="5">
    <location>
        <position position="1249"/>
    </location>
</feature>
<dbReference type="PANTHER" id="PTHR43775:SF51">
    <property type="entry name" value="INACTIVE PHENOLPHTHIOCEROL SYNTHESIS POLYKETIDE SYNTHASE TYPE I PKS1-RELATED"/>
    <property type="match status" value="1"/>
</dbReference>
<feature type="region of interest" description="Disordered" evidence="3">
    <location>
        <begin position="1170"/>
        <end position="1249"/>
    </location>
</feature>
<dbReference type="InterPro" id="IPR013785">
    <property type="entry name" value="Aldolase_TIM"/>
</dbReference>
<dbReference type="Pfam" id="PF16197">
    <property type="entry name" value="KAsynt_C_assoc"/>
    <property type="match status" value="1"/>
</dbReference>
<dbReference type="Proteomes" id="UP000812013">
    <property type="component" value="Unassembled WGS sequence"/>
</dbReference>
<evidence type="ECO:0000256" key="1">
    <source>
        <dbReference type="ARBA" id="ARBA00022679"/>
    </source>
</evidence>
<reference evidence="5 6" key="1">
    <citation type="submission" date="2019-12" db="EMBL/GenBank/DDBJ databases">
        <title>Genome sequence of Streptomyces bambusae.</title>
        <authorList>
            <person name="Bansal K."/>
            <person name="Choksket S."/>
            <person name="Korpole S."/>
            <person name="Patil P.B."/>
        </authorList>
    </citation>
    <scope>NUCLEOTIDE SEQUENCE [LARGE SCALE GENOMIC DNA]</scope>
    <source>
        <strain evidence="5 6">SK60</strain>
    </source>
</reference>
<dbReference type="CDD" id="cd00833">
    <property type="entry name" value="PKS"/>
    <property type="match status" value="1"/>
</dbReference>
<dbReference type="InterPro" id="IPR016039">
    <property type="entry name" value="Thiolase-like"/>
</dbReference>
<proteinExistence type="predicted"/>
<dbReference type="PANTHER" id="PTHR43775">
    <property type="entry name" value="FATTY ACID SYNTHASE"/>
    <property type="match status" value="1"/>
</dbReference>
<dbReference type="EMBL" id="WTFF01000057">
    <property type="protein sequence ID" value="MBW5482424.1"/>
    <property type="molecule type" value="Genomic_DNA"/>
</dbReference>
<protein>
    <submittedName>
        <fullName evidence="5">Type I polyketide synthase</fullName>
    </submittedName>
</protein>
<dbReference type="InterPro" id="IPR014031">
    <property type="entry name" value="Ketoacyl_synth_C"/>
</dbReference>
<evidence type="ECO:0000313" key="5">
    <source>
        <dbReference type="EMBL" id="MBW5482424.1"/>
    </source>
</evidence>
<dbReference type="InterPro" id="IPR032821">
    <property type="entry name" value="PKS_assoc"/>
</dbReference>
<dbReference type="InterPro" id="IPR050091">
    <property type="entry name" value="PKS_NRPS_Biosynth_Enz"/>
</dbReference>
<dbReference type="SMART" id="SM00825">
    <property type="entry name" value="PKS_KS"/>
    <property type="match status" value="1"/>
</dbReference>
<feature type="compositionally biased region" description="Pro residues" evidence="3">
    <location>
        <begin position="1183"/>
        <end position="1192"/>
    </location>
</feature>
<keyword evidence="1" id="KW-0808">Transferase</keyword>